<dbReference type="Pfam" id="PF00990">
    <property type="entry name" value="GGDEF"/>
    <property type="match status" value="1"/>
</dbReference>
<comment type="caution">
    <text evidence="2">The sequence shown here is derived from an EMBL/GenBank/DDBJ whole genome shotgun (WGS) entry which is preliminary data.</text>
</comment>
<dbReference type="InterPro" id="IPR001633">
    <property type="entry name" value="EAL_dom"/>
</dbReference>
<name>A0ABT8SZG2_9HYPH</name>
<keyword evidence="3" id="KW-1185">Reference proteome</keyword>
<dbReference type="PANTHER" id="PTHR33121">
    <property type="entry name" value="CYCLIC DI-GMP PHOSPHODIESTERASE PDEF"/>
    <property type="match status" value="1"/>
</dbReference>
<reference evidence="2" key="2">
    <citation type="submission" date="2023-07" db="EMBL/GenBank/DDBJ databases">
        <authorList>
            <person name="Sun H."/>
        </authorList>
    </citation>
    <scope>NUCLEOTIDE SEQUENCE</scope>
    <source>
        <strain evidence="2">05753</strain>
    </source>
</reference>
<dbReference type="SMART" id="SM00267">
    <property type="entry name" value="GGDEF"/>
    <property type="match status" value="1"/>
</dbReference>
<dbReference type="InterPro" id="IPR050706">
    <property type="entry name" value="Cyclic-di-GMP_PDE-like"/>
</dbReference>
<dbReference type="EMBL" id="JAUKWQ010000003">
    <property type="protein sequence ID" value="MDO1583027.1"/>
    <property type="molecule type" value="Genomic_DNA"/>
</dbReference>
<organism evidence="2 3">
    <name type="scientific">Rhizobium oryzicola</name>
    <dbReference type="NCBI Taxonomy" id="1232668"/>
    <lineage>
        <taxon>Bacteria</taxon>
        <taxon>Pseudomonadati</taxon>
        <taxon>Pseudomonadota</taxon>
        <taxon>Alphaproteobacteria</taxon>
        <taxon>Hyphomicrobiales</taxon>
        <taxon>Rhizobiaceae</taxon>
        <taxon>Rhizobium/Agrobacterium group</taxon>
        <taxon>Rhizobium</taxon>
    </lineage>
</organism>
<dbReference type="Pfam" id="PF00563">
    <property type="entry name" value="EAL"/>
    <property type="match status" value="1"/>
</dbReference>
<dbReference type="InterPro" id="IPR043128">
    <property type="entry name" value="Rev_trsase/Diguanyl_cyclase"/>
</dbReference>
<dbReference type="SMART" id="SM00052">
    <property type="entry name" value="EAL"/>
    <property type="match status" value="1"/>
</dbReference>
<dbReference type="CDD" id="cd01948">
    <property type="entry name" value="EAL"/>
    <property type="match status" value="1"/>
</dbReference>
<dbReference type="RefSeq" id="WP_302077182.1">
    <property type="nucleotide sequence ID" value="NZ_JAUKWQ010000003.1"/>
</dbReference>
<accession>A0ABT8SZG2</accession>
<dbReference type="InterPro" id="IPR029787">
    <property type="entry name" value="Nucleotide_cyclase"/>
</dbReference>
<feature type="domain" description="EAL" evidence="1">
    <location>
        <begin position="327"/>
        <end position="581"/>
    </location>
</feature>
<proteinExistence type="predicted"/>
<dbReference type="Gene3D" id="3.20.20.450">
    <property type="entry name" value="EAL domain"/>
    <property type="match status" value="1"/>
</dbReference>
<dbReference type="InterPro" id="IPR003018">
    <property type="entry name" value="GAF"/>
</dbReference>
<dbReference type="SUPFAM" id="SSF55781">
    <property type="entry name" value="GAF domain-like"/>
    <property type="match status" value="1"/>
</dbReference>
<evidence type="ECO:0000313" key="2">
    <source>
        <dbReference type="EMBL" id="MDO1583027.1"/>
    </source>
</evidence>
<evidence type="ECO:0000313" key="3">
    <source>
        <dbReference type="Proteomes" id="UP001169006"/>
    </source>
</evidence>
<dbReference type="PROSITE" id="PS50883">
    <property type="entry name" value="EAL"/>
    <property type="match status" value="1"/>
</dbReference>
<dbReference type="SUPFAM" id="SSF141868">
    <property type="entry name" value="EAL domain-like"/>
    <property type="match status" value="1"/>
</dbReference>
<dbReference type="Pfam" id="PF01590">
    <property type="entry name" value="GAF"/>
    <property type="match status" value="1"/>
</dbReference>
<sequence length="592" mass="66498">MIRHDETARLNSLRNLRLLDTIPSESFDRITRLVAQFFNLPIAAVSLTDHDRQWFKSKVGVTHNQIPRERAPCAEVAETGRNLVIRDFVRDEFYCDSVLGKSGIRFYAGAPLLTPDGHGIGALCVLGTEPRQVTEQEMATLADLAAMVMDQVELQHAVGRIEVTSGLPNRIQMINDLTDLAQGDHTPRIAGLLDLAQTAQFDRVSRVVGAGYLDRVIKRVTAILADHVGPHGMAYHIGPTQFVFFAPFASDTAAYVTEVRNALQNLQQQPDFRMTMTPAIGVMRFVPGETAPEDVLRCLQSAVQDARETDTGVAIFCAAAHRRHQRHFQILEDFPAALESHEQLSLVFQPRMTFVTGEIESAEALLRWTHPTLGAISPAEFIPIVEASCYARHLTAWVIEHAVRHLHQWNRLGIRLRLSINLSAFNLQEPDLFDRLFLLLRKFGVEAGQIEFELTETAMMKETERALDLLHRLTQAGIRLAIDDFGTGYSSLAYMQKLPADVVKIDRCFIKPMIKGEREQVLVRSMIDLAHSLGYQVVAEGVESVELRDVLQAQGCDELQGYWLAKPMPGRELLDWLTRYDLERDIPLVRAG</sequence>
<dbReference type="Proteomes" id="UP001169006">
    <property type="component" value="Unassembled WGS sequence"/>
</dbReference>
<evidence type="ECO:0000259" key="1">
    <source>
        <dbReference type="PROSITE" id="PS50883"/>
    </source>
</evidence>
<dbReference type="SMART" id="SM00065">
    <property type="entry name" value="GAF"/>
    <property type="match status" value="1"/>
</dbReference>
<dbReference type="InterPro" id="IPR000160">
    <property type="entry name" value="GGDEF_dom"/>
</dbReference>
<dbReference type="SUPFAM" id="SSF55073">
    <property type="entry name" value="Nucleotide cyclase"/>
    <property type="match status" value="1"/>
</dbReference>
<gene>
    <name evidence="2" type="ORF">Q2T52_13125</name>
</gene>
<dbReference type="InterPro" id="IPR035919">
    <property type="entry name" value="EAL_sf"/>
</dbReference>
<dbReference type="InterPro" id="IPR029016">
    <property type="entry name" value="GAF-like_dom_sf"/>
</dbReference>
<dbReference type="PANTHER" id="PTHR33121:SF19">
    <property type="entry name" value="CYCLIC DI-GMP PHOSPHODIESTERASE PA2567"/>
    <property type="match status" value="1"/>
</dbReference>
<reference evidence="2" key="1">
    <citation type="journal article" date="2015" name="Int. J. Syst. Evol. Microbiol.">
        <title>Rhizobium oryzicola sp. nov., potential plant-growth-promoting endophytic bacteria isolated from rice roots.</title>
        <authorList>
            <person name="Zhang X.X."/>
            <person name="Gao J.S."/>
            <person name="Cao Y.H."/>
            <person name="Sheirdil R.A."/>
            <person name="Wang X.C."/>
            <person name="Zhang L."/>
        </authorList>
    </citation>
    <scope>NUCLEOTIDE SEQUENCE</scope>
    <source>
        <strain evidence="2">05753</strain>
    </source>
</reference>
<dbReference type="Gene3D" id="3.30.450.40">
    <property type="match status" value="1"/>
</dbReference>
<dbReference type="Gene3D" id="3.30.70.270">
    <property type="match status" value="1"/>
</dbReference>
<protein>
    <submittedName>
        <fullName evidence="2">GGDEF and EAL domain-containing protein</fullName>
    </submittedName>
</protein>